<protein>
    <submittedName>
        <fullName evidence="1">Uncharacterized protein</fullName>
    </submittedName>
</protein>
<dbReference type="InterPro" id="IPR036237">
    <property type="entry name" value="Xyl_isomerase-like_sf"/>
</dbReference>
<dbReference type="EMBL" id="CP002207">
    <property type="protein sequence ID" value="ADP31566.1"/>
    <property type="molecule type" value="Genomic_DNA"/>
</dbReference>
<organism evidence="1 2">
    <name type="scientific">Bacillus atrophaeus (strain 1942)</name>
    <dbReference type="NCBI Taxonomy" id="720555"/>
    <lineage>
        <taxon>Bacteria</taxon>
        <taxon>Bacillati</taxon>
        <taxon>Bacillota</taxon>
        <taxon>Bacilli</taxon>
        <taxon>Bacillales</taxon>
        <taxon>Bacillaceae</taxon>
        <taxon>Bacillus</taxon>
    </lineage>
</organism>
<reference evidence="1 2" key="1">
    <citation type="journal article" date="2011" name="Front. Microbiol.">
        <title>Genomic signatures of strain selection and enhancement in Bacillus atrophaeus var. globigii, a historical biowarfare simulant.</title>
        <authorList>
            <person name="Gibbons H.S."/>
            <person name="Broomall S.M."/>
            <person name="McNew L.A."/>
            <person name="Daligault H."/>
            <person name="Chapman C."/>
            <person name="Bruce D."/>
            <person name="Karavis M."/>
            <person name="Krepps M."/>
            <person name="McGregor P.A."/>
            <person name="Hong C."/>
            <person name="Park K.H."/>
            <person name="Akmal A."/>
            <person name="Feldman A."/>
            <person name="Lin J.S."/>
            <person name="Chang W.E."/>
            <person name="Higgs B.W."/>
            <person name="Demirev P."/>
            <person name="Lindquist J."/>
            <person name="Liem A."/>
            <person name="Fochler E."/>
            <person name="Read T.D."/>
            <person name="Tapia R."/>
            <person name="Johnson S."/>
            <person name="Bishop-Lilly K.A."/>
            <person name="Detter C."/>
            <person name="Han C."/>
            <person name="Sozhamannan S."/>
            <person name="Rosenzweig C.N."/>
            <person name="Skowronski E.W."/>
        </authorList>
    </citation>
    <scope>NUCLEOTIDE SEQUENCE [LARGE SCALE GENOMIC DNA]</scope>
    <source>
        <strain evidence="1 2">1942</strain>
    </source>
</reference>
<gene>
    <name evidence="1" type="ordered locus">BATR1942_03050</name>
</gene>
<keyword evidence="2" id="KW-1185">Reference proteome</keyword>
<sequence>MKTYFNRIRYVHVKDVRKDIFYEVQEKNWISGRLSVKGFTVPGDGDFDFAPFHCE</sequence>
<proteinExistence type="predicted"/>
<dbReference type="SUPFAM" id="SSF51658">
    <property type="entry name" value="Xylose isomerase-like"/>
    <property type="match status" value="1"/>
</dbReference>
<accession>A0ABM5LUQ8</accession>
<dbReference type="Gene3D" id="3.20.20.150">
    <property type="entry name" value="Divalent-metal-dependent TIM barrel enzymes"/>
    <property type="match status" value="1"/>
</dbReference>
<evidence type="ECO:0000313" key="2">
    <source>
        <dbReference type="Proteomes" id="UP000006867"/>
    </source>
</evidence>
<evidence type="ECO:0000313" key="1">
    <source>
        <dbReference type="EMBL" id="ADP31566.1"/>
    </source>
</evidence>
<name>A0ABM5LUQ8_BACA1</name>
<dbReference type="Proteomes" id="UP000006867">
    <property type="component" value="Chromosome"/>
</dbReference>